<comment type="caution">
    <text evidence="10">The sequence shown here is derived from an EMBL/GenBank/DDBJ whole genome shotgun (WGS) entry which is preliminary data.</text>
</comment>
<evidence type="ECO:0000256" key="8">
    <source>
        <dbReference type="SAM" id="MobiDB-lite"/>
    </source>
</evidence>
<dbReference type="InterPro" id="IPR001214">
    <property type="entry name" value="SET_dom"/>
</dbReference>
<dbReference type="GO" id="GO:0005634">
    <property type="term" value="C:nucleus"/>
    <property type="evidence" value="ECO:0007669"/>
    <property type="project" value="UniProtKB-SubCell"/>
</dbReference>
<accession>A0A9J5Y2Z7</accession>
<keyword evidence="11" id="KW-1185">Reference proteome</keyword>
<dbReference type="GO" id="GO:0032259">
    <property type="term" value="P:methylation"/>
    <property type="evidence" value="ECO:0007669"/>
    <property type="project" value="UniProtKB-KW"/>
</dbReference>
<evidence type="ECO:0000256" key="1">
    <source>
        <dbReference type="ARBA" id="ARBA00004123"/>
    </source>
</evidence>
<dbReference type="SUPFAM" id="SSF82199">
    <property type="entry name" value="SET domain"/>
    <property type="match status" value="1"/>
</dbReference>
<dbReference type="InterPro" id="IPR050777">
    <property type="entry name" value="SET2_Histone-Lys_MeTrsfase"/>
</dbReference>
<feature type="domain" description="SET" evidence="9">
    <location>
        <begin position="84"/>
        <end position="202"/>
    </location>
</feature>
<dbReference type="EMBL" id="JACXVP010000007">
    <property type="protein sequence ID" value="KAG5594239.1"/>
    <property type="molecule type" value="Genomic_DNA"/>
</dbReference>
<dbReference type="AlphaFoldDB" id="A0A9J5Y2Z7"/>
<dbReference type="GO" id="GO:0005694">
    <property type="term" value="C:chromosome"/>
    <property type="evidence" value="ECO:0007669"/>
    <property type="project" value="UniProtKB-SubCell"/>
</dbReference>
<feature type="compositionally biased region" description="Basic and acidic residues" evidence="8">
    <location>
        <begin position="1"/>
        <end position="11"/>
    </location>
</feature>
<feature type="region of interest" description="Disordered" evidence="8">
    <location>
        <begin position="1"/>
        <end position="21"/>
    </location>
</feature>
<evidence type="ECO:0000256" key="7">
    <source>
        <dbReference type="ARBA" id="ARBA00023242"/>
    </source>
</evidence>
<proteinExistence type="predicted"/>
<evidence type="ECO:0000256" key="3">
    <source>
        <dbReference type="ARBA" id="ARBA00022454"/>
    </source>
</evidence>
<dbReference type="InterPro" id="IPR046341">
    <property type="entry name" value="SET_dom_sf"/>
</dbReference>
<reference evidence="10 11" key="1">
    <citation type="submission" date="2020-09" db="EMBL/GenBank/DDBJ databases">
        <title>De no assembly of potato wild relative species, Solanum commersonii.</title>
        <authorList>
            <person name="Cho K."/>
        </authorList>
    </citation>
    <scope>NUCLEOTIDE SEQUENCE [LARGE SCALE GENOMIC DNA]</scope>
    <source>
        <strain evidence="10">LZ3.2</strain>
        <tissue evidence="10">Leaf</tissue>
    </source>
</reference>
<evidence type="ECO:0000256" key="6">
    <source>
        <dbReference type="ARBA" id="ARBA00022691"/>
    </source>
</evidence>
<dbReference type="PROSITE" id="PS50280">
    <property type="entry name" value="SET"/>
    <property type="match status" value="1"/>
</dbReference>
<keyword evidence="7" id="KW-0539">Nucleus</keyword>
<dbReference type="PANTHER" id="PTHR22884">
    <property type="entry name" value="SET DOMAIN PROTEINS"/>
    <property type="match status" value="1"/>
</dbReference>
<dbReference type="Pfam" id="PF00856">
    <property type="entry name" value="SET"/>
    <property type="match status" value="1"/>
</dbReference>
<evidence type="ECO:0000256" key="2">
    <source>
        <dbReference type="ARBA" id="ARBA00004286"/>
    </source>
</evidence>
<dbReference type="Proteomes" id="UP000824120">
    <property type="component" value="Chromosome 7"/>
</dbReference>
<keyword evidence="5" id="KW-0808">Transferase</keyword>
<dbReference type="Gene3D" id="2.170.270.10">
    <property type="entry name" value="SET domain"/>
    <property type="match status" value="1"/>
</dbReference>
<name>A0A9J5Y2Z7_SOLCO</name>
<sequence length="348" mass="39730">MNNEKAKIEKKSSRKQKQNQNQMRCMWAFRKTILNKPGRANGSRVVNIERKEILLSVILEKSVIWIVLKYFSCCLQRFQKCEYEKTKLFRTERRGWGLLADENIMAGQFIIECCGEVISFEEVKKRSQAYESHDLKDMYIIFVDGNDFIDSTWKGSFARFINHSCSPNCETSKWIVSGETRVGIIAKSTTMSGKMGMTDDESTPVIFGTSGGNEHTKILNDGEGSTFKLEPTNSATKKSQCKPKLKQLKTADPGWKYGKRASQTNKAAVECNFCKKVTNGGIFRHKQYLIGTCKNVSRCEQCPDVVREEIKKYVHVKKEQKHQALLQADVTNTSDDKYEDMEIGEATE</sequence>
<dbReference type="SMART" id="SM00317">
    <property type="entry name" value="SET"/>
    <property type="match status" value="1"/>
</dbReference>
<keyword evidence="4" id="KW-0489">Methyltransferase</keyword>
<protein>
    <recommendedName>
        <fullName evidence="9">SET domain-containing protein</fullName>
    </recommendedName>
</protein>
<evidence type="ECO:0000313" key="11">
    <source>
        <dbReference type="Proteomes" id="UP000824120"/>
    </source>
</evidence>
<evidence type="ECO:0000256" key="5">
    <source>
        <dbReference type="ARBA" id="ARBA00022679"/>
    </source>
</evidence>
<evidence type="ECO:0000259" key="9">
    <source>
        <dbReference type="PROSITE" id="PS50280"/>
    </source>
</evidence>
<evidence type="ECO:0000256" key="4">
    <source>
        <dbReference type="ARBA" id="ARBA00022603"/>
    </source>
</evidence>
<comment type="subcellular location">
    <subcellularLocation>
        <location evidence="2">Chromosome</location>
    </subcellularLocation>
    <subcellularLocation>
        <location evidence="1">Nucleus</location>
    </subcellularLocation>
</comment>
<dbReference type="GO" id="GO:0008168">
    <property type="term" value="F:methyltransferase activity"/>
    <property type="evidence" value="ECO:0007669"/>
    <property type="project" value="UniProtKB-KW"/>
</dbReference>
<gene>
    <name evidence="10" type="ORF">H5410_035471</name>
</gene>
<organism evidence="10 11">
    <name type="scientific">Solanum commersonii</name>
    <name type="common">Commerson's wild potato</name>
    <name type="synonym">Commerson's nightshade</name>
    <dbReference type="NCBI Taxonomy" id="4109"/>
    <lineage>
        <taxon>Eukaryota</taxon>
        <taxon>Viridiplantae</taxon>
        <taxon>Streptophyta</taxon>
        <taxon>Embryophyta</taxon>
        <taxon>Tracheophyta</taxon>
        <taxon>Spermatophyta</taxon>
        <taxon>Magnoliopsida</taxon>
        <taxon>eudicotyledons</taxon>
        <taxon>Gunneridae</taxon>
        <taxon>Pentapetalae</taxon>
        <taxon>asterids</taxon>
        <taxon>lamiids</taxon>
        <taxon>Solanales</taxon>
        <taxon>Solanaceae</taxon>
        <taxon>Solanoideae</taxon>
        <taxon>Solaneae</taxon>
        <taxon>Solanum</taxon>
    </lineage>
</organism>
<keyword evidence="6" id="KW-0949">S-adenosyl-L-methionine</keyword>
<keyword evidence="3" id="KW-0158">Chromosome</keyword>
<dbReference type="OrthoDB" id="2422440at2759"/>
<evidence type="ECO:0000313" key="10">
    <source>
        <dbReference type="EMBL" id="KAG5594239.1"/>
    </source>
</evidence>